<dbReference type="Proteomes" id="UP000242638">
    <property type="component" value="Unassembled WGS sequence"/>
</dbReference>
<dbReference type="GO" id="GO:0003924">
    <property type="term" value="F:GTPase activity"/>
    <property type="evidence" value="ECO:0007669"/>
    <property type="project" value="InterPro"/>
</dbReference>
<dbReference type="Gene3D" id="2.30.29.30">
    <property type="entry name" value="Pleckstrin-homology domain (PH domain)/Phosphotyrosine-binding domain (PTB)"/>
    <property type="match status" value="1"/>
</dbReference>
<dbReference type="Pfam" id="PF01031">
    <property type="entry name" value="Dynamin_M"/>
    <property type="match status" value="1"/>
</dbReference>
<reference evidence="17" key="3">
    <citation type="submission" date="2025-09" db="UniProtKB">
        <authorList>
            <consortium name="Ensembl"/>
        </authorList>
    </citation>
    <scope>IDENTIFICATION</scope>
    <source>
        <strain evidence="17">Guanapo</strain>
    </source>
</reference>
<evidence type="ECO:0000259" key="15">
    <source>
        <dbReference type="PROSITE" id="PS51388"/>
    </source>
</evidence>
<dbReference type="GO" id="GO:0005737">
    <property type="term" value="C:cytoplasm"/>
    <property type="evidence" value="ECO:0007669"/>
    <property type="project" value="UniProtKB-SubCell"/>
</dbReference>
<dbReference type="GO" id="GO:0031623">
    <property type="term" value="P:receptor internalization"/>
    <property type="evidence" value="ECO:0007669"/>
    <property type="project" value="TreeGrafter"/>
</dbReference>
<dbReference type="FunFam" id="2.30.29.30:FF:000010">
    <property type="entry name" value="dynamin-1 isoform X2"/>
    <property type="match status" value="1"/>
</dbReference>
<dbReference type="PROSITE" id="PS50003">
    <property type="entry name" value="PH_DOMAIN"/>
    <property type="match status" value="1"/>
</dbReference>
<dbReference type="InterPro" id="IPR011993">
    <property type="entry name" value="PH-like_dom_sf"/>
</dbReference>
<dbReference type="PRINTS" id="PR00195">
    <property type="entry name" value="DYNAMIN"/>
</dbReference>
<feature type="region of interest" description="Disordered" evidence="13">
    <location>
        <begin position="761"/>
        <end position="864"/>
    </location>
</feature>
<evidence type="ECO:0000256" key="13">
    <source>
        <dbReference type="SAM" id="MobiDB-lite"/>
    </source>
</evidence>
<feature type="region of interest" description="Disordered" evidence="13">
    <location>
        <begin position="641"/>
        <end position="660"/>
    </location>
</feature>
<protein>
    <recommendedName>
        <fullName evidence="3">Interferon-induced GTP-binding protein Mx</fullName>
        <ecNumber evidence="2">3.6.5.5</ecNumber>
    </recommendedName>
    <alternativeName>
        <fullName evidence="11">Interferon-inducible Mx protein</fullName>
    </alternativeName>
</protein>
<dbReference type="GeneID" id="103473827"/>
<comment type="similarity">
    <text evidence="12">Belongs to the TRAFAC class dynamin-like GTPase superfamily. Dynamin/Fzo/YdjA family.</text>
</comment>
<keyword evidence="6" id="KW-0493">Microtubule</keyword>
<dbReference type="KEGG" id="pret:103473827"/>
<dbReference type="Ensembl" id="ENSPRET00000023579.1">
    <property type="protein sequence ID" value="ENSPREP00000023340.1"/>
    <property type="gene ID" value="ENSPREG00000015500.1"/>
</dbReference>
<dbReference type="Pfam" id="PF02212">
    <property type="entry name" value="GED"/>
    <property type="match status" value="1"/>
</dbReference>
<keyword evidence="9 12" id="KW-0342">GTP-binding</keyword>
<dbReference type="PROSITE" id="PS51388">
    <property type="entry name" value="GED"/>
    <property type="match status" value="1"/>
</dbReference>
<dbReference type="GO" id="GO:0098793">
    <property type="term" value="C:presynapse"/>
    <property type="evidence" value="ECO:0007669"/>
    <property type="project" value="GOC"/>
</dbReference>
<dbReference type="OrthoDB" id="5061070at2759"/>
<feature type="domain" description="Dynamin-type G" evidence="16">
    <location>
        <begin position="28"/>
        <end position="294"/>
    </location>
</feature>
<evidence type="ECO:0000259" key="16">
    <source>
        <dbReference type="PROSITE" id="PS51718"/>
    </source>
</evidence>
<evidence type="ECO:0000256" key="10">
    <source>
        <dbReference type="ARBA" id="ARBA00023175"/>
    </source>
</evidence>
<keyword evidence="4" id="KW-0963">Cytoplasm</keyword>
<dbReference type="InterPro" id="IPR045063">
    <property type="entry name" value="Dynamin_N"/>
</dbReference>
<evidence type="ECO:0000256" key="7">
    <source>
        <dbReference type="ARBA" id="ARBA00022741"/>
    </source>
</evidence>
<evidence type="ECO:0000256" key="6">
    <source>
        <dbReference type="ARBA" id="ARBA00022701"/>
    </source>
</evidence>
<dbReference type="OMA" id="YPERVGX"/>
<dbReference type="CDD" id="cd08771">
    <property type="entry name" value="DLP_1"/>
    <property type="match status" value="1"/>
</dbReference>
<dbReference type="SMART" id="SM00302">
    <property type="entry name" value="GED"/>
    <property type="match status" value="1"/>
</dbReference>
<dbReference type="GO" id="GO:0005886">
    <property type="term" value="C:plasma membrane"/>
    <property type="evidence" value="ECO:0007669"/>
    <property type="project" value="TreeGrafter"/>
</dbReference>
<dbReference type="Gene3D" id="3.40.50.300">
    <property type="entry name" value="P-loop containing nucleotide triphosphate hydrolases"/>
    <property type="match status" value="1"/>
</dbReference>
<evidence type="ECO:0000256" key="5">
    <source>
        <dbReference type="ARBA" id="ARBA00022583"/>
    </source>
</evidence>
<dbReference type="Gene3D" id="1.20.120.1240">
    <property type="entry name" value="Dynamin, middle domain"/>
    <property type="match status" value="2"/>
</dbReference>
<comment type="subcellular location">
    <subcellularLocation>
        <location evidence="1">Cytoplasm</location>
    </subcellularLocation>
</comment>
<keyword evidence="7 12" id="KW-0547">Nucleotide-binding</keyword>
<feature type="compositionally biased region" description="Pro residues" evidence="13">
    <location>
        <begin position="795"/>
        <end position="826"/>
    </location>
</feature>
<keyword evidence="8" id="KW-0378">Hydrolase</keyword>
<evidence type="ECO:0000313" key="17">
    <source>
        <dbReference type="Ensembl" id="ENSPREP00000023340.1"/>
    </source>
</evidence>
<dbReference type="FunFam" id="1.20.120.1240:FF:000014">
    <property type="entry name" value="Dynamin 2b"/>
    <property type="match status" value="1"/>
</dbReference>
<dbReference type="InterPro" id="IPR001849">
    <property type="entry name" value="PH_domain"/>
</dbReference>
<dbReference type="InterPro" id="IPR000375">
    <property type="entry name" value="Dynamin_stalk"/>
</dbReference>
<dbReference type="InterPro" id="IPR027417">
    <property type="entry name" value="P-loop_NTPase"/>
</dbReference>
<keyword evidence="5" id="KW-0254">Endocytosis</keyword>
<evidence type="ECO:0000256" key="9">
    <source>
        <dbReference type="ARBA" id="ARBA00023134"/>
    </source>
</evidence>
<dbReference type="Pfam" id="PF00350">
    <property type="entry name" value="Dynamin_N"/>
    <property type="match status" value="1"/>
</dbReference>
<dbReference type="InterPro" id="IPR022812">
    <property type="entry name" value="Dynamin"/>
</dbReference>
<dbReference type="CTD" id="100307098"/>
<dbReference type="PROSITE" id="PS00410">
    <property type="entry name" value="G_DYNAMIN_1"/>
    <property type="match status" value="1"/>
</dbReference>
<evidence type="ECO:0000256" key="4">
    <source>
        <dbReference type="ARBA" id="ARBA00022490"/>
    </source>
</evidence>
<dbReference type="CDD" id="cd01256">
    <property type="entry name" value="PH_dynamin"/>
    <property type="match status" value="1"/>
</dbReference>
<evidence type="ECO:0000256" key="11">
    <source>
        <dbReference type="ARBA" id="ARBA00031810"/>
    </source>
</evidence>
<dbReference type="GO" id="GO:0005874">
    <property type="term" value="C:microtubule"/>
    <property type="evidence" value="ECO:0007669"/>
    <property type="project" value="UniProtKB-KW"/>
</dbReference>
<dbReference type="SUPFAM" id="SSF50729">
    <property type="entry name" value="PH domain-like"/>
    <property type="match status" value="1"/>
</dbReference>
<evidence type="ECO:0000256" key="3">
    <source>
        <dbReference type="ARBA" id="ARBA00015210"/>
    </source>
</evidence>
<dbReference type="Bgee" id="ENSPREG00000015500">
    <property type="expression patterns" value="Expressed in head"/>
</dbReference>
<dbReference type="InterPro" id="IPR030381">
    <property type="entry name" value="G_DYNAMIN_dom"/>
</dbReference>
<dbReference type="PANTHER" id="PTHR11566">
    <property type="entry name" value="DYNAMIN"/>
    <property type="match status" value="1"/>
</dbReference>
<reference evidence="17" key="2">
    <citation type="submission" date="2025-08" db="UniProtKB">
        <authorList>
            <consortium name="Ensembl"/>
        </authorList>
    </citation>
    <scope>IDENTIFICATION</scope>
    <source>
        <strain evidence="17">Guanapo</strain>
    </source>
</reference>
<reference evidence="18" key="1">
    <citation type="submission" date="2013-11" db="EMBL/GenBank/DDBJ databases">
        <title>The genomic landscape of the Guanapo guppy.</title>
        <authorList>
            <person name="Kuenstner A."/>
            <person name="Dreyer C."/>
        </authorList>
    </citation>
    <scope>NUCLEOTIDE SEQUENCE</scope>
    <source>
        <strain evidence="18">Guanapo</strain>
    </source>
</reference>
<dbReference type="InterPro" id="IPR020850">
    <property type="entry name" value="GED_dom"/>
</dbReference>
<dbReference type="EC" id="3.6.5.5" evidence="2"/>
<organism evidence="17 18">
    <name type="scientific">Poecilia reticulata</name>
    <name type="common">Guppy</name>
    <name type="synonym">Acanthophacelus reticulatus</name>
    <dbReference type="NCBI Taxonomy" id="8081"/>
    <lineage>
        <taxon>Eukaryota</taxon>
        <taxon>Metazoa</taxon>
        <taxon>Chordata</taxon>
        <taxon>Craniata</taxon>
        <taxon>Vertebrata</taxon>
        <taxon>Euteleostomi</taxon>
        <taxon>Actinopterygii</taxon>
        <taxon>Neopterygii</taxon>
        <taxon>Teleostei</taxon>
        <taxon>Neoteleostei</taxon>
        <taxon>Acanthomorphata</taxon>
        <taxon>Ovalentaria</taxon>
        <taxon>Atherinomorphae</taxon>
        <taxon>Cyprinodontiformes</taxon>
        <taxon>Poeciliidae</taxon>
        <taxon>Poeciliinae</taxon>
        <taxon>Poecilia</taxon>
    </lineage>
</organism>
<dbReference type="RefSeq" id="XP_008422566.1">
    <property type="nucleotide sequence ID" value="XM_008424344.2"/>
</dbReference>
<evidence type="ECO:0000256" key="1">
    <source>
        <dbReference type="ARBA" id="ARBA00004496"/>
    </source>
</evidence>
<evidence type="ECO:0000256" key="12">
    <source>
        <dbReference type="RuleBase" id="RU003932"/>
    </source>
</evidence>
<feature type="domain" description="PH" evidence="14">
    <location>
        <begin position="529"/>
        <end position="635"/>
    </location>
</feature>
<sequence length="864" mass="97070">MGNRGMEDLIPLVNRMQDAFSAIGQNANLDLPQIAVVGGQSAGKSSVLENFVGKDFLPRGSGIVTRRPLVLQLMNCPTEHAEFLHCKGKKFTDFDEVRQEIEAETDRITGANKGISPVPINLRVYSPHVLNLTLVDLPGMTKVPVGDQPADIEVQIRDMLLQFVTKENCLMLAVSPANSDLANSDALKIAKEVDPQGMRTIGVITKLDLMDEGTDAKDILENKLLPLRRGYIGVVNRSQKDIDGKKDINAAMAAERKFFLTHPAYRHLAERMGTPYLQKVLNQQLTNHIRDTLPGLRAKLQSQLLSIEKEVEEYKNFRPDDPSRKTKALLQMVQQFSVDFEKCIEGSGDQIDTAELSGGARINRIFHERFPFELVKMEFDEKELRKEISYAIKNIHGIRTGLFTPDMAFETIVKRQIGKIKEPCTKCVDMVISELVNTVRQCTKKLAQYPMLREEMERIVTQHIRDRENRTKDQVLLLIDIELSYMNTNHEDFIGFANAQQRINQMNKKKTAGNQDEIMPERGVSDRYKVIRKGWLTINNIGIMKGGAKEYWFVLTAESLSWYKDDEEKEKKYMLPVDNLKLRDVEKGFMSSKHIFALFNTEQRNVYKDYRQLELACESQEDVDAWKASFLRAGVYPERVTEKEGKSEGSDENGSDNFMHSMDPQLERQVETIRNLVDSYMAIVNKTVRDLIPKTVMHLMINNTKEFINAELLAQLYSCGDQNTLMEESQEQAQHRDEMLRMYHALREALSIIGDISTTTVSTSMPPPVDDSWLQVQRGGSGGRSPATSPTPNRRAPPGPPGPPARPGSRGPPPGPPPAGGPPVPSRPGASPDPHGGPPPTVPSRPNRAPPSVPSRRPPPSPTH</sequence>
<dbReference type="PROSITE" id="PS51718">
    <property type="entry name" value="G_DYNAMIN_2"/>
    <property type="match status" value="1"/>
</dbReference>
<feature type="compositionally biased region" description="Pro residues" evidence="13">
    <location>
        <begin position="835"/>
        <end position="864"/>
    </location>
</feature>
<evidence type="ECO:0000256" key="2">
    <source>
        <dbReference type="ARBA" id="ARBA00011980"/>
    </source>
</evidence>
<dbReference type="FunFam" id="1.20.120.1240:FF:000012">
    <property type="entry name" value="dynamin-3 isoform X1"/>
    <property type="match status" value="1"/>
</dbReference>
<dbReference type="AlphaFoldDB" id="A0A3P9PNK3"/>
<dbReference type="SUPFAM" id="SSF52540">
    <property type="entry name" value="P-loop containing nucleoside triphosphate hydrolases"/>
    <property type="match status" value="1"/>
</dbReference>
<evidence type="ECO:0000313" key="18">
    <source>
        <dbReference type="Proteomes" id="UP000242638"/>
    </source>
</evidence>
<name>A0A3P9PNK3_POERE</name>
<dbReference type="GO" id="GO:0008017">
    <property type="term" value="F:microtubule binding"/>
    <property type="evidence" value="ECO:0007669"/>
    <property type="project" value="TreeGrafter"/>
</dbReference>
<proteinExistence type="inferred from homology"/>
<dbReference type="SMART" id="SM00233">
    <property type="entry name" value="PH"/>
    <property type="match status" value="1"/>
</dbReference>
<dbReference type="STRING" id="8081.ENSPREP00000023340"/>
<evidence type="ECO:0000259" key="14">
    <source>
        <dbReference type="PROSITE" id="PS50003"/>
    </source>
</evidence>
<keyword evidence="10" id="KW-0505">Motor protein</keyword>
<keyword evidence="18" id="KW-1185">Reference proteome</keyword>
<dbReference type="Pfam" id="PF00169">
    <property type="entry name" value="PH"/>
    <property type="match status" value="1"/>
</dbReference>
<feature type="domain" description="GED" evidence="15">
    <location>
        <begin position="670"/>
        <end position="761"/>
    </location>
</feature>
<dbReference type="InterPro" id="IPR003130">
    <property type="entry name" value="GED"/>
</dbReference>
<dbReference type="GeneTree" id="ENSGT00940000155214"/>
<dbReference type="InterPro" id="IPR019762">
    <property type="entry name" value="Dynamin_GTPase_CS"/>
</dbReference>
<dbReference type="GO" id="GO:0005525">
    <property type="term" value="F:GTP binding"/>
    <property type="evidence" value="ECO:0007669"/>
    <property type="project" value="UniProtKB-KW"/>
</dbReference>
<dbReference type="PANTHER" id="PTHR11566:SF32">
    <property type="entry name" value="DYNAMIN-1"/>
    <property type="match status" value="1"/>
</dbReference>
<dbReference type="SMART" id="SM00053">
    <property type="entry name" value="DYNc"/>
    <property type="match status" value="1"/>
</dbReference>
<dbReference type="InterPro" id="IPR001401">
    <property type="entry name" value="Dynamin_GTPase"/>
</dbReference>
<dbReference type="GO" id="GO:0016185">
    <property type="term" value="P:synaptic vesicle budding from presynaptic endocytic zone membrane"/>
    <property type="evidence" value="ECO:0007669"/>
    <property type="project" value="TreeGrafter"/>
</dbReference>
<accession>A0A3P9PNK3</accession>
<evidence type="ECO:0000256" key="8">
    <source>
        <dbReference type="ARBA" id="ARBA00022801"/>
    </source>
</evidence>
<dbReference type="FunFam" id="3.40.50.300:FF:000045">
    <property type="entry name" value="dynamin-1 isoform X2"/>
    <property type="match status" value="1"/>
</dbReference>